<dbReference type="EMBL" id="CP002160">
    <property type="protein sequence ID" value="ADL51469.1"/>
    <property type="molecule type" value="Genomic_DNA"/>
</dbReference>
<evidence type="ECO:0000313" key="11">
    <source>
        <dbReference type="Proteomes" id="UP000002730"/>
    </source>
</evidence>
<dbReference type="HOGENOM" id="CLU_016890_0_1_9"/>
<comment type="subcellular location">
    <subcellularLocation>
        <location evidence="1">Cell membrane</location>
        <topology evidence="1">Single-pass membrane protein</topology>
    </subcellularLocation>
</comment>
<accession>D9SKH3</accession>
<organism evidence="10 11">
    <name type="scientific">Clostridium cellulovorans (strain ATCC 35296 / DSM 3052 / OCM 3 / 743B)</name>
    <dbReference type="NCBI Taxonomy" id="573061"/>
    <lineage>
        <taxon>Bacteria</taxon>
        <taxon>Bacillati</taxon>
        <taxon>Bacillota</taxon>
        <taxon>Clostridia</taxon>
        <taxon>Eubacteriales</taxon>
        <taxon>Clostridiaceae</taxon>
        <taxon>Clostridium</taxon>
    </lineage>
</organism>
<evidence type="ECO:0000256" key="4">
    <source>
        <dbReference type="ARBA" id="ARBA00022692"/>
    </source>
</evidence>
<keyword evidence="5 8" id="KW-1133">Transmembrane helix</keyword>
<feature type="domain" description="OmpA-like" evidence="9">
    <location>
        <begin position="114"/>
        <end position="233"/>
    </location>
</feature>
<dbReference type="SUPFAM" id="SSF103088">
    <property type="entry name" value="OmpA-like"/>
    <property type="match status" value="1"/>
</dbReference>
<dbReference type="InterPro" id="IPR050330">
    <property type="entry name" value="Bact_OuterMem_StrucFunc"/>
</dbReference>
<feature type="transmembrane region" description="Helical" evidence="8">
    <location>
        <begin position="12"/>
        <end position="36"/>
    </location>
</feature>
<sequence>MSRKRKKTDISGTAWINTYADTVTLLLTFFVLLYSMSNVDTQKFEQISVALNNMFTKNPAESLLNDKNPEGEVPIVGEETPQKDAEKSVDLYSQIQQLIDKNTLQGQVKLTKDERGINIELNEKILFDSGKAEIKTDFATTLNKISEIIASIGNLIEIEGHTDNVPISGVYKNNRDLSYARANSVLEYFASRGISQNRMVTKAYGEWYPIKPNDSDANRAENRRVNILIVVPGDNK</sequence>
<name>D9SKH3_CLOC7</name>
<dbReference type="Pfam" id="PF13677">
    <property type="entry name" value="MotB_plug"/>
    <property type="match status" value="1"/>
</dbReference>
<gene>
    <name evidence="10" type="ordered locus">Clocel_1725</name>
</gene>
<reference evidence="10 11" key="1">
    <citation type="submission" date="2010-08" db="EMBL/GenBank/DDBJ databases">
        <title>Complete sequence of Clostridium cellulovorans 743B.</title>
        <authorList>
            <consortium name="US DOE Joint Genome Institute"/>
            <person name="Lucas S."/>
            <person name="Copeland A."/>
            <person name="Lapidus A."/>
            <person name="Cheng J.-F."/>
            <person name="Bruce D."/>
            <person name="Goodwin L."/>
            <person name="Pitluck S."/>
            <person name="Chertkov O."/>
            <person name="Detter J.C."/>
            <person name="Han C."/>
            <person name="Tapia R."/>
            <person name="Land M."/>
            <person name="Hauser L."/>
            <person name="Chang Y.-J."/>
            <person name="Jeffries C."/>
            <person name="Kyrpides N."/>
            <person name="Ivanova N."/>
            <person name="Mikhailova N."/>
            <person name="Hemme C.L."/>
            <person name="Woyke T."/>
        </authorList>
    </citation>
    <scope>NUCLEOTIDE SEQUENCE [LARGE SCALE GENOMIC DNA]</scope>
    <source>
        <strain evidence="11">ATCC 35296 / DSM 3052 / OCM 3 / 743B</strain>
    </source>
</reference>
<keyword evidence="11" id="KW-1185">Reference proteome</keyword>
<dbReference type="InterPro" id="IPR006665">
    <property type="entry name" value="OmpA-like"/>
</dbReference>
<keyword evidence="3" id="KW-1003">Cell membrane</keyword>
<evidence type="ECO:0000259" key="9">
    <source>
        <dbReference type="PROSITE" id="PS51123"/>
    </source>
</evidence>
<dbReference type="RefSeq" id="WP_010077319.1">
    <property type="nucleotide sequence ID" value="NC_014393.1"/>
</dbReference>
<protein>
    <submittedName>
        <fullName evidence="10">OmpA/MotB domain protein</fullName>
    </submittedName>
</protein>
<evidence type="ECO:0000256" key="3">
    <source>
        <dbReference type="ARBA" id="ARBA00022475"/>
    </source>
</evidence>
<dbReference type="AlphaFoldDB" id="D9SKH3"/>
<dbReference type="PANTHER" id="PTHR30329">
    <property type="entry name" value="STATOR ELEMENT OF FLAGELLAR MOTOR COMPLEX"/>
    <property type="match status" value="1"/>
</dbReference>
<dbReference type="InterPro" id="IPR025713">
    <property type="entry name" value="MotB-like_N_dom"/>
</dbReference>
<dbReference type="OrthoDB" id="9815217at2"/>
<proteinExistence type="inferred from homology"/>
<evidence type="ECO:0000256" key="1">
    <source>
        <dbReference type="ARBA" id="ARBA00004162"/>
    </source>
</evidence>
<dbReference type="PANTHER" id="PTHR30329:SF21">
    <property type="entry name" value="LIPOPROTEIN YIAD-RELATED"/>
    <property type="match status" value="1"/>
</dbReference>
<evidence type="ECO:0000256" key="7">
    <source>
        <dbReference type="PROSITE-ProRule" id="PRU00473"/>
    </source>
</evidence>
<evidence type="ECO:0000256" key="2">
    <source>
        <dbReference type="ARBA" id="ARBA00008914"/>
    </source>
</evidence>
<evidence type="ECO:0000313" key="10">
    <source>
        <dbReference type="EMBL" id="ADL51469.1"/>
    </source>
</evidence>
<dbReference type="Pfam" id="PF00691">
    <property type="entry name" value="OmpA"/>
    <property type="match status" value="1"/>
</dbReference>
<dbReference type="InterPro" id="IPR036737">
    <property type="entry name" value="OmpA-like_sf"/>
</dbReference>
<dbReference type="GO" id="GO:0005886">
    <property type="term" value="C:plasma membrane"/>
    <property type="evidence" value="ECO:0007669"/>
    <property type="project" value="UniProtKB-SubCell"/>
</dbReference>
<dbReference type="Proteomes" id="UP000002730">
    <property type="component" value="Chromosome"/>
</dbReference>
<dbReference type="eggNOG" id="COG1360">
    <property type="taxonomic scope" value="Bacteria"/>
</dbReference>
<dbReference type="KEGG" id="ccb:Clocel_1725"/>
<dbReference type="Gene3D" id="3.30.1330.60">
    <property type="entry name" value="OmpA-like domain"/>
    <property type="match status" value="1"/>
</dbReference>
<dbReference type="CDD" id="cd07185">
    <property type="entry name" value="OmpA_C-like"/>
    <property type="match status" value="1"/>
</dbReference>
<evidence type="ECO:0000256" key="8">
    <source>
        <dbReference type="SAM" id="Phobius"/>
    </source>
</evidence>
<evidence type="ECO:0000256" key="5">
    <source>
        <dbReference type="ARBA" id="ARBA00022989"/>
    </source>
</evidence>
<dbReference type="STRING" id="573061.Clocel_1725"/>
<keyword evidence="4 8" id="KW-0812">Transmembrane</keyword>
<comment type="similarity">
    <text evidence="2">Belongs to the MotB family.</text>
</comment>
<evidence type="ECO:0000256" key="6">
    <source>
        <dbReference type="ARBA" id="ARBA00023136"/>
    </source>
</evidence>
<keyword evidence="6 7" id="KW-0472">Membrane</keyword>
<dbReference type="PROSITE" id="PS51123">
    <property type="entry name" value="OMPA_2"/>
    <property type="match status" value="1"/>
</dbReference>